<comment type="subcellular location">
    <subcellularLocation>
        <location evidence="8">Plastid</location>
        <location evidence="8">Chloroplast</location>
    </subcellularLocation>
</comment>
<comment type="similarity">
    <text evidence="8">Belongs to the ThiG family.</text>
</comment>
<comment type="pathway">
    <text evidence="2 8">Cofactor biosynthesis; thiamine diphosphate biosynthesis.</text>
</comment>
<dbReference type="GO" id="GO:1990107">
    <property type="term" value="F:thiazole synthase activity"/>
    <property type="evidence" value="ECO:0007669"/>
    <property type="project" value="UniProtKB-EC"/>
</dbReference>
<comment type="catalytic activity">
    <reaction evidence="7 8">
        <text>[ThiS sulfur-carrier protein]-C-terminal-Gly-aminoethanethioate + 2-iminoacetate + 1-deoxy-D-xylulose 5-phosphate = [ThiS sulfur-carrier protein]-C-terminal Gly-Gly + 2-[(2R,5Z)-2-carboxy-4-methylthiazol-5(2H)-ylidene]ethyl phosphate + 2 H2O + H(+)</text>
        <dbReference type="Rhea" id="RHEA:26297"/>
        <dbReference type="Rhea" id="RHEA-COMP:12909"/>
        <dbReference type="Rhea" id="RHEA-COMP:19908"/>
        <dbReference type="ChEBI" id="CHEBI:15377"/>
        <dbReference type="ChEBI" id="CHEBI:15378"/>
        <dbReference type="ChEBI" id="CHEBI:57792"/>
        <dbReference type="ChEBI" id="CHEBI:62899"/>
        <dbReference type="ChEBI" id="CHEBI:77846"/>
        <dbReference type="ChEBI" id="CHEBI:90778"/>
        <dbReference type="ChEBI" id="CHEBI:232372"/>
        <dbReference type="EC" id="2.8.1.10"/>
    </reaction>
</comment>
<evidence type="ECO:0000313" key="10">
    <source>
        <dbReference type="EMBL" id="SCW22271.1"/>
    </source>
</evidence>
<dbReference type="RefSeq" id="YP_009314017.1">
    <property type="nucleotide sequence ID" value="NC_031660.1"/>
</dbReference>
<dbReference type="HAMAP" id="MF_00443">
    <property type="entry name" value="ThiG"/>
    <property type="match status" value="1"/>
</dbReference>
<dbReference type="EMBL" id="LT622868">
    <property type="protein sequence ID" value="SCW22271.1"/>
    <property type="molecule type" value="Genomic_DNA"/>
</dbReference>
<comment type="subunit">
    <text evidence="8">Homotetramer. Forms heterodimers with either ThiH or ThiS.</text>
</comment>
<gene>
    <name evidence="8 10" type="primary">thiG</name>
    <name evidence="10" type="ORF">J0158_8</name>
</gene>
<keyword evidence="10" id="KW-0150">Chloroplast</keyword>
<evidence type="ECO:0000256" key="1">
    <source>
        <dbReference type="ARBA" id="ARBA00002834"/>
    </source>
</evidence>
<dbReference type="InterPro" id="IPR033983">
    <property type="entry name" value="Thiazole_synthase_ThiG"/>
</dbReference>
<dbReference type="SUPFAM" id="SSF110399">
    <property type="entry name" value="ThiG-like"/>
    <property type="match status" value="1"/>
</dbReference>
<dbReference type="CDD" id="cd04728">
    <property type="entry name" value="ThiG"/>
    <property type="match status" value="1"/>
</dbReference>
<name>A0A1G4NU98_9FLOR</name>
<organism evidence="10">
    <name type="scientific">Izziella formosana</name>
    <dbReference type="NCBI Taxonomy" id="1653389"/>
    <lineage>
        <taxon>Eukaryota</taxon>
        <taxon>Rhodophyta</taxon>
        <taxon>Florideophyceae</taxon>
        <taxon>Nemaliophycidae</taxon>
        <taxon>Nemaliales</taxon>
        <taxon>Liagoraceae</taxon>
        <taxon>Izziella</taxon>
    </lineage>
</organism>
<evidence type="ECO:0000256" key="4">
    <source>
        <dbReference type="ARBA" id="ARBA00022679"/>
    </source>
</evidence>
<feature type="binding site" evidence="8">
    <location>
        <position position="182"/>
    </location>
    <ligand>
        <name>1-deoxy-D-xylulose 5-phosphate</name>
        <dbReference type="ChEBI" id="CHEBI:57792"/>
    </ligand>
</feature>
<comment type="function">
    <text evidence="1 8">Catalyzes the rearrangement of 1-deoxy-D-xylulose 5-phosphate (DXP) to produce the thiazole phosphate moiety of thiamine. Sulfur is provided by the thiocarboxylate moiety of the carrier protein ThiS. In vitro, sulfur can be provided by H(2)S.</text>
</comment>
<geneLocation type="chloroplast" evidence="10"/>
<reference evidence="10" key="2">
    <citation type="submission" date="2016-10" db="EMBL/GenBank/DDBJ databases">
        <authorList>
            <person name="de Groot N.N."/>
        </authorList>
    </citation>
    <scope>NUCLEOTIDE SEQUENCE</scope>
    <source>
        <strain evidence="10">J.0158</strain>
    </source>
</reference>
<dbReference type="Gene3D" id="3.20.20.70">
    <property type="entry name" value="Aldolase class I"/>
    <property type="match status" value="1"/>
</dbReference>
<evidence type="ECO:0000256" key="2">
    <source>
        <dbReference type="ARBA" id="ARBA00004948"/>
    </source>
</evidence>
<dbReference type="GeneID" id="30000492"/>
<accession>A0A1G4NU98</accession>
<keyword evidence="10" id="KW-0934">Plastid</keyword>
<proteinExistence type="inferred from homology"/>
<keyword evidence="6 8" id="KW-0704">Schiff base</keyword>
<dbReference type="InterPro" id="IPR008867">
    <property type="entry name" value="ThiG"/>
</dbReference>
<dbReference type="InterPro" id="IPR013785">
    <property type="entry name" value="Aldolase_TIM"/>
</dbReference>
<evidence type="ECO:0000256" key="8">
    <source>
        <dbReference type="HAMAP-Rule" id="MF_00443"/>
    </source>
</evidence>
<evidence type="ECO:0000256" key="3">
    <source>
        <dbReference type="ARBA" id="ARBA00011960"/>
    </source>
</evidence>
<keyword evidence="5 8" id="KW-0784">Thiamine biosynthesis</keyword>
<feature type="binding site" evidence="8">
    <location>
        <begin position="208"/>
        <end position="209"/>
    </location>
    <ligand>
        <name>1-deoxy-D-xylulose 5-phosphate</name>
        <dbReference type="ChEBI" id="CHEBI:57792"/>
    </ligand>
</feature>
<keyword evidence="4 8" id="KW-0808">Transferase</keyword>
<evidence type="ECO:0000256" key="6">
    <source>
        <dbReference type="ARBA" id="ARBA00023270"/>
    </source>
</evidence>
<feature type="binding site" evidence="8">
    <location>
        <begin position="230"/>
        <end position="231"/>
    </location>
    <ligand>
        <name>1-deoxy-D-xylulose 5-phosphate</name>
        <dbReference type="ChEBI" id="CHEBI:57792"/>
    </ligand>
</feature>
<dbReference type="PANTHER" id="PTHR34266:SF2">
    <property type="entry name" value="THIAZOLE SYNTHASE"/>
    <property type="match status" value="1"/>
</dbReference>
<sequence>MASISSFAQADDLLRFDKDLIIDGKVFRSRLMLGTGKYKNMQEAVSSIVTSQASIVTVAVRRLQDTKLHSQRSLIASLPLDSIWLLPNTAGCTTVQEAIRVASLGHEVCQRVGQLHNKFVKLEVISDPQYLLPDPIGTLKAAEYLVNKGYSVLPYMFPDPMLAKQLEEVGCSTIMPLASPIGSGQGLKNMENLQIIINNSSVPVIIDAGIGTSSDAVKAIEMGASAVLVNSAIAQSQNPVAMAKAMQLGVCAGRYAYLAKRMKQSGVALPSSPSTGLVI</sequence>
<feature type="active site" description="Schiff-base intermediate with DXP" evidence="8">
    <location>
        <position position="121"/>
    </location>
</feature>
<dbReference type="PANTHER" id="PTHR34266">
    <property type="entry name" value="THIAZOLE SYNTHASE"/>
    <property type="match status" value="1"/>
</dbReference>
<dbReference type="EC" id="2.8.1.10" evidence="3 8"/>
<dbReference type="UniPathway" id="UPA00060"/>
<protein>
    <recommendedName>
        <fullName evidence="3 8">Thiazole synthase</fullName>
        <ecNumber evidence="3 8">2.8.1.10</ecNumber>
    </recommendedName>
</protein>
<dbReference type="Pfam" id="PF05690">
    <property type="entry name" value="ThiG"/>
    <property type="match status" value="1"/>
</dbReference>
<evidence type="ECO:0000256" key="5">
    <source>
        <dbReference type="ARBA" id="ARBA00022977"/>
    </source>
</evidence>
<reference evidence="10" key="1">
    <citation type="submission" date="2016-10" db="EMBL/GenBank/DDBJ databases">
        <title>Chloroplast genomes as a tool to resolve red algal phylogenies: a case study in the Nemaliales.</title>
        <authorList>
            <person name="Costa J.F."/>
            <person name="Lin S.M."/>
            <person name="Macaya E.C."/>
            <person name="Fernandez-Garcia C."/>
            <person name="Verbruggen H."/>
        </authorList>
    </citation>
    <scope>NUCLEOTIDE SEQUENCE</scope>
    <source>
        <strain evidence="10">J.0158</strain>
    </source>
</reference>
<feature type="domain" description="Thiazole synthase ThiG" evidence="9">
    <location>
        <begin position="22"/>
        <end position="273"/>
    </location>
</feature>
<evidence type="ECO:0000259" key="9">
    <source>
        <dbReference type="Pfam" id="PF05690"/>
    </source>
</evidence>
<dbReference type="GO" id="GO:0009507">
    <property type="term" value="C:chloroplast"/>
    <property type="evidence" value="ECO:0007669"/>
    <property type="project" value="UniProtKB-SubCell"/>
</dbReference>
<dbReference type="AlphaFoldDB" id="A0A1G4NU98"/>
<dbReference type="GO" id="GO:0009229">
    <property type="term" value="P:thiamine diphosphate biosynthetic process"/>
    <property type="evidence" value="ECO:0007669"/>
    <property type="project" value="UniProtKB-UniRule"/>
</dbReference>
<evidence type="ECO:0000256" key="7">
    <source>
        <dbReference type="ARBA" id="ARBA00049897"/>
    </source>
</evidence>